<dbReference type="OrthoDB" id="3364069at2759"/>
<protein>
    <submittedName>
        <fullName evidence="3">Uncharacterized protein</fullName>
    </submittedName>
</protein>
<dbReference type="STRING" id="5627.A0A1C7MC03"/>
<evidence type="ECO:0000313" key="3">
    <source>
        <dbReference type="EMBL" id="OBZ74378.1"/>
    </source>
</evidence>
<evidence type="ECO:0000256" key="2">
    <source>
        <dbReference type="SAM" id="Phobius"/>
    </source>
</evidence>
<accession>A0A1C7MC03</accession>
<keyword evidence="2" id="KW-0472">Membrane</keyword>
<dbReference type="Proteomes" id="UP000092993">
    <property type="component" value="Unassembled WGS sequence"/>
</dbReference>
<gene>
    <name evidence="3" type="ORF">A0H81_05511</name>
</gene>
<feature type="compositionally biased region" description="Basic and acidic residues" evidence="1">
    <location>
        <begin position="74"/>
        <end position="86"/>
    </location>
</feature>
<sequence length="487" mass="53931">MGVGGVIAAAAAAQSEDLSSFDYAFPDIDVENDIGRRSLLHPGMPSPHPTPGQMPSYGATSSAGPSSLRASPEMYRRDSGLNRVPEEVDPDEEALEEADEEEWDLEEHGYYSGSYKRTVALYALVPITSLLAFVFLALLPTWIWPVHQRDSSTYPRYFQSPLPELLVSAALWCLSHFLRVPLYTLFSALFTSPISAVLLSRTAHAFLTQFLRISALALLRVRHEMVYPLPTWHDTAFRTIWWLALGWALAEAAVGIAQGYEQLALYRNVMVPEERVHELLTTWKDSEQGSGSISRQDCVPLSPHNGTGVVEVVNGNGRSGGRPLQPRRLDDAIRLAVDQDVEQLINLKEREELEEVYGLPVIYIPVFVSCLQRIDTFILSLGITLILSGAYLRSPVSFPTSTIPPPIYSNGPLFIAFPLVTLVHLALSLLYSPPVLPRIGVHTTAYCARKVLVVNRKDLRIAGLCPDSVPLHQRSVPPHDSLKDANH</sequence>
<name>A0A1C7MC03_GRIFR</name>
<reference evidence="3 4" key="1">
    <citation type="submission" date="2016-03" db="EMBL/GenBank/DDBJ databases">
        <title>Whole genome sequencing of Grifola frondosa 9006-11.</title>
        <authorList>
            <person name="Min B."/>
            <person name="Park H."/>
            <person name="Kim J.-G."/>
            <person name="Cho H."/>
            <person name="Oh Y.-L."/>
            <person name="Kong W.-S."/>
            <person name="Choi I.-G."/>
        </authorList>
    </citation>
    <scope>NUCLEOTIDE SEQUENCE [LARGE SCALE GENOMIC DNA]</scope>
    <source>
        <strain evidence="3 4">9006-11</strain>
    </source>
</reference>
<feature type="compositionally biased region" description="Acidic residues" evidence="1">
    <location>
        <begin position="87"/>
        <end position="102"/>
    </location>
</feature>
<feature type="transmembrane region" description="Helical" evidence="2">
    <location>
        <begin position="119"/>
        <end position="145"/>
    </location>
</feature>
<keyword evidence="2" id="KW-0812">Transmembrane</keyword>
<feature type="transmembrane region" description="Helical" evidence="2">
    <location>
        <begin position="412"/>
        <end position="431"/>
    </location>
</feature>
<proteinExistence type="predicted"/>
<dbReference type="EMBL" id="LUGG01000005">
    <property type="protein sequence ID" value="OBZ74378.1"/>
    <property type="molecule type" value="Genomic_DNA"/>
</dbReference>
<evidence type="ECO:0000256" key="1">
    <source>
        <dbReference type="SAM" id="MobiDB-lite"/>
    </source>
</evidence>
<dbReference type="AlphaFoldDB" id="A0A1C7MC03"/>
<feature type="compositionally biased region" description="Polar residues" evidence="1">
    <location>
        <begin position="58"/>
        <end position="69"/>
    </location>
</feature>
<feature type="transmembrane region" description="Helical" evidence="2">
    <location>
        <begin position="374"/>
        <end position="392"/>
    </location>
</feature>
<keyword evidence="2" id="KW-1133">Transmembrane helix</keyword>
<keyword evidence="4" id="KW-1185">Reference proteome</keyword>
<feature type="region of interest" description="Disordered" evidence="1">
    <location>
        <begin position="36"/>
        <end position="102"/>
    </location>
</feature>
<organism evidence="3 4">
    <name type="scientific">Grifola frondosa</name>
    <name type="common">Maitake</name>
    <name type="synonym">Polyporus frondosus</name>
    <dbReference type="NCBI Taxonomy" id="5627"/>
    <lineage>
        <taxon>Eukaryota</taxon>
        <taxon>Fungi</taxon>
        <taxon>Dikarya</taxon>
        <taxon>Basidiomycota</taxon>
        <taxon>Agaricomycotina</taxon>
        <taxon>Agaricomycetes</taxon>
        <taxon>Polyporales</taxon>
        <taxon>Grifolaceae</taxon>
        <taxon>Grifola</taxon>
    </lineage>
</organism>
<dbReference type="OMA" id="VHTTAYV"/>
<evidence type="ECO:0000313" key="4">
    <source>
        <dbReference type="Proteomes" id="UP000092993"/>
    </source>
</evidence>
<comment type="caution">
    <text evidence="3">The sequence shown here is derived from an EMBL/GenBank/DDBJ whole genome shotgun (WGS) entry which is preliminary data.</text>
</comment>